<feature type="transmembrane region" description="Helical" evidence="1">
    <location>
        <begin position="26"/>
        <end position="48"/>
    </location>
</feature>
<keyword evidence="1" id="KW-0812">Transmembrane</keyword>
<sequence length="141" mass="15184">MTGSYGAGFFSSWFFRFLAGPRFLPIRLFVIASLLSKVETLLVALYSWKIGTKRCRAKKMPKLGRNYSGIGRNCPGIGKNGSGIRRNGIGHGRSFAGLGGNSVSRGKNCLGLGRNFTGTGRKFPGFCVPPSGLWTKLSVFG</sequence>
<proteinExistence type="predicted"/>
<keyword evidence="3" id="KW-1185">Reference proteome</keyword>
<accession>A0AAU9C995</accession>
<protein>
    <submittedName>
        <fullName evidence="2">Uncharacterized protein</fullName>
    </submittedName>
</protein>
<dbReference type="EMBL" id="AP025314">
    <property type="protein sequence ID" value="BDD08706.1"/>
    <property type="molecule type" value="Genomic_DNA"/>
</dbReference>
<dbReference type="KEGG" id="fax:FUAX_11380"/>
<keyword evidence="1" id="KW-0472">Membrane</keyword>
<organism evidence="2 3">
    <name type="scientific">Fulvitalea axinellae</name>
    <dbReference type="NCBI Taxonomy" id="1182444"/>
    <lineage>
        <taxon>Bacteria</taxon>
        <taxon>Pseudomonadati</taxon>
        <taxon>Bacteroidota</taxon>
        <taxon>Cytophagia</taxon>
        <taxon>Cytophagales</taxon>
        <taxon>Persicobacteraceae</taxon>
        <taxon>Fulvitalea</taxon>
    </lineage>
</organism>
<gene>
    <name evidence="2" type="ORF">FUAX_11380</name>
</gene>
<name>A0AAU9C995_9BACT</name>
<reference evidence="2 3" key="1">
    <citation type="submission" date="2021-12" db="EMBL/GenBank/DDBJ databases">
        <title>Genome sequencing of bacteria with rrn-lacking chromosome and rrn-plasmid.</title>
        <authorList>
            <person name="Anda M."/>
            <person name="Iwasaki W."/>
        </authorList>
    </citation>
    <scope>NUCLEOTIDE SEQUENCE [LARGE SCALE GENOMIC DNA]</scope>
    <source>
        <strain evidence="2 3">DSM 100852</strain>
    </source>
</reference>
<evidence type="ECO:0000313" key="3">
    <source>
        <dbReference type="Proteomes" id="UP001348817"/>
    </source>
</evidence>
<keyword evidence="1" id="KW-1133">Transmembrane helix</keyword>
<dbReference type="Proteomes" id="UP001348817">
    <property type="component" value="Chromosome"/>
</dbReference>
<dbReference type="AlphaFoldDB" id="A0AAU9C995"/>
<evidence type="ECO:0000256" key="1">
    <source>
        <dbReference type="SAM" id="Phobius"/>
    </source>
</evidence>
<evidence type="ECO:0000313" key="2">
    <source>
        <dbReference type="EMBL" id="BDD08706.1"/>
    </source>
</evidence>